<keyword evidence="2" id="KW-1185">Reference proteome</keyword>
<gene>
    <name evidence="1" type="ORF">Taro_026382</name>
</gene>
<name>A0A843VF20_COLES</name>
<proteinExistence type="predicted"/>
<reference evidence="1" key="1">
    <citation type="submission" date="2017-07" db="EMBL/GenBank/DDBJ databases">
        <title>Taro Niue Genome Assembly and Annotation.</title>
        <authorList>
            <person name="Atibalentja N."/>
            <person name="Keating K."/>
            <person name="Fields C.J."/>
        </authorList>
    </citation>
    <scope>NUCLEOTIDE SEQUENCE</scope>
    <source>
        <strain evidence="1">Niue_2</strain>
        <tissue evidence="1">Leaf</tissue>
    </source>
</reference>
<sequence>MKRYLTTREKYWFAEKYRECPHTVTGEKSELLFPHLVNLPPPSCPGHLSTAESSSSPLFLAVFVPQLLKIKAVCLNLLTKVPIVEGPTSTTYQVLDTTSIKSCSCIQNSSNLKSWNAELVDPDRDRSISDRIDHGRSRPILVYSRPESALADSWAYSILFSMIALTASAHRVLFNPLIIALKWRHFITFRLGISVPQCIVSSA</sequence>
<organism evidence="1 2">
    <name type="scientific">Colocasia esculenta</name>
    <name type="common">Wild taro</name>
    <name type="synonym">Arum esculentum</name>
    <dbReference type="NCBI Taxonomy" id="4460"/>
    <lineage>
        <taxon>Eukaryota</taxon>
        <taxon>Viridiplantae</taxon>
        <taxon>Streptophyta</taxon>
        <taxon>Embryophyta</taxon>
        <taxon>Tracheophyta</taxon>
        <taxon>Spermatophyta</taxon>
        <taxon>Magnoliopsida</taxon>
        <taxon>Liliopsida</taxon>
        <taxon>Araceae</taxon>
        <taxon>Aroideae</taxon>
        <taxon>Colocasieae</taxon>
        <taxon>Colocasia</taxon>
    </lineage>
</organism>
<dbReference type="EMBL" id="NMUH01001592">
    <property type="protein sequence ID" value="MQL93736.1"/>
    <property type="molecule type" value="Genomic_DNA"/>
</dbReference>
<evidence type="ECO:0000313" key="2">
    <source>
        <dbReference type="Proteomes" id="UP000652761"/>
    </source>
</evidence>
<protein>
    <submittedName>
        <fullName evidence="1">Uncharacterized protein</fullName>
    </submittedName>
</protein>
<evidence type="ECO:0000313" key="1">
    <source>
        <dbReference type="EMBL" id="MQL93736.1"/>
    </source>
</evidence>
<comment type="caution">
    <text evidence="1">The sequence shown here is derived from an EMBL/GenBank/DDBJ whole genome shotgun (WGS) entry which is preliminary data.</text>
</comment>
<accession>A0A843VF20</accession>
<dbReference type="Proteomes" id="UP000652761">
    <property type="component" value="Unassembled WGS sequence"/>
</dbReference>
<dbReference type="AlphaFoldDB" id="A0A843VF20"/>